<protein>
    <recommendedName>
        <fullName evidence="2">C2H2-type domain-containing protein</fullName>
    </recommendedName>
</protein>
<feature type="region of interest" description="Disordered" evidence="1">
    <location>
        <begin position="331"/>
        <end position="363"/>
    </location>
</feature>
<dbReference type="GO" id="GO:0003723">
    <property type="term" value="F:RNA binding"/>
    <property type="evidence" value="ECO:0007669"/>
    <property type="project" value="InterPro"/>
</dbReference>
<reference evidence="3 4" key="1">
    <citation type="journal article" date="2019" name="Mol. Ecol. Resour.">
        <title>Chromosome-level genome assembly of Triplophysa tibetana, a fish adapted to the harsh high-altitude environment of the Tibetan Plateau.</title>
        <authorList>
            <person name="Yang X."/>
            <person name="Liu H."/>
            <person name="Ma Z."/>
            <person name="Zou Y."/>
            <person name="Zou M."/>
            <person name="Mao Y."/>
            <person name="Li X."/>
            <person name="Wang H."/>
            <person name="Chen T."/>
            <person name="Wang W."/>
            <person name="Yang R."/>
        </authorList>
    </citation>
    <scope>NUCLEOTIDE SEQUENCE [LARGE SCALE GENOMIC DNA]</scope>
    <source>
        <strain evidence="3">TTIB1903HZAU</strain>
        <tissue evidence="3">Muscle</tissue>
    </source>
</reference>
<gene>
    <name evidence="3" type="ORF">E1301_Tti008100</name>
</gene>
<dbReference type="EMBL" id="SOYY01000018">
    <property type="protein sequence ID" value="KAA0708646.1"/>
    <property type="molecule type" value="Genomic_DNA"/>
</dbReference>
<dbReference type="GO" id="GO:0005829">
    <property type="term" value="C:cytosol"/>
    <property type="evidence" value="ECO:0007669"/>
    <property type="project" value="TreeGrafter"/>
</dbReference>
<proteinExistence type="predicted"/>
<keyword evidence="4" id="KW-1185">Reference proteome</keyword>
<accession>A0A5A9NHT8</accession>
<feature type="compositionally biased region" description="Basic residues" evidence="1">
    <location>
        <begin position="331"/>
        <end position="341"/>
    </location>
</feature>
<dbReference type="InterPro" id="IPR042622">
    <property type="entry name" value="Znf106"/>
</dbReference>
<feature type="compositionally biased region" description="Polar residues" evidence="1">
    <location>
        <begin position="348"/>
        <end position="360"/>
    </location>
</feature>
<feature type="domain" description="C2H2-type" evidence="2">
    <location>
        <begin position="48"/>
        <end position="72"/>
    </location>
</feature>
<evidence type="ECO:0000313" key="3">
    <source>
        <dbReference type="EMBL" id="KAA0708646.1"/>
    </source>
</evidence>
<evidence type="ECO:0000259" key="2">
    <source>
        <dbReference type="SMART" id="SM00355"/>
    </source>
</evidence>
<dbReference type="GO" id="GO:0008286">
    <property type="term" value="P:insulin receptor signaling pathway"/>
    <property type="evidence" value="ECO:0007669"/>
    <property type="project" value="TreeGrafter"/>
</dbReference>
<name>A0A5A9NHT8_9TELE</name>
<organism evidence="3 4">
    <name type="scientific">Triplophysa tibetana</name>
    <dbReference type="NCBI Taxonomy" id="1572043"/>
    <lineage>
        <taxon>Eukaryota</taxon>
        <taxon>Metazoa</taxon>
        <taxon>Chordata</taxon>
        <taxon>Craniata</taxon>
        <taxon>Vertebrata</taxon>
        <taxon>Euteleostomi</taxon>
        <taxon>Actinopterygii</taxon>
        <taxon>Neopterygii</taxon>
        <taxon>Teleostei</taxon>
        <taxon>Ostariophysi</taxon>
        <taxon>Cypriniformes</taxon>
        <taxon>Nemacheilidae</taxon>
        <taxon>Triplophysa</taxon>
    </lineage>
</organism>
<sequence length="562" mass="64744">MGKNRTIKHNKCCVCSQSYNEKNLDAHVHTYTHHEAIAKILGSKQVGHRCWACNVSFIGLEQYKEHIAKDEHRHNLFKLKGKRKLKVNLPVDYDTMLNAEIKNLCNEERPQRCFVCRHSFCEWELDIHKHSMVHHVAIENLKGSEQVHKCWACDLSVMGICEYKKHIGTAIHKINMAILKKRRSDNDKSAVDYREEFDDELKALCTQRDLQTNKKKEVRFLKWMQGKEVKIKGKQKAPQTKLIQKFPMKNMSQSFQVPAKAGEDFTSDQLPTQCKLFHSLEDQQKISTSRPEPTTLKRRQESTLEENVESHIERVVRQTCESYCEKELFRGRTKSKKKHKKQEQSTEYVSSHSSQKSTGEPCSRDAFYTLRNSQQDQIDTNKQQEQCMSRKHINGQEASVASPSSVSSLAEKIGSFHSRAKATCNVNICQILDVGGNDSFRNDTNRGKKNGYNAETSQENLDEVQIIPCNPRKDQDISNPTHQNPETTCRQNKVNKLMTMSSREEELTNSLSNVGDQLFQAYGTLQTAYMEVQNLLTAKQQVTSEMSSLRAKRIQLLKDMIE</sequence>
<feature type="domain" description="C2H2-type" evidence="2">
    <location>
        <begin position="111"/>
        <end position="134"/>
    </location>
</feature>
<dbReference type="InterPro" id="IPR013087">
    <property type="entry name" value="Znf_C2H2_type"/>
</dbReference>
<dbReference type="PANTHER" id="PTHR14435">
    <property type="entry name" value="ZINC FINGER PROTEIN 106"/>
    <property type="match status" value="1"/>
</dbReference>
<feature type="domain" description="C2H2-type" evidence="2">
    <location>
        <begin position="10"/>
        <end position="33"/>
    </location>
</feature>
<dbReference type="SMART" id="SM00355">
    <property type="entry name" value="ZnF_C2H2"/>
    <property type="match status" value="4"/>
</dbReference>
<evidence type="ECO:0000256" key="1">
    <source>
        <dbReference type="SAM" id="MobiDB-lite"/>
    </source>
</evidence>
<dbReference type="PANTHER" id="PTHR14435:SF2">
    <property type="entry name" value="ZINC FINGER PROTEIN 106"/>
    <property type="match status" value="1"/>
</dbReference>
<comment type="caution">
    <text evidence="3">The sequence shown here is derived from an EMBL/GenBank/DDBJ whole genome shotgun (WGS) entry which is preliminary data.</text>
</comment>
<dbReference type="Proteomes" id="UP000324632">
    <property type="component" value="Chromosome 18"/>
</dbReference>
<dbReference type="GO" id="GO:0016020">
    <property type="term" value="C:membrane"/>
    <property type="evidence" value="ECO:0007669"/>
    <property type="project" value="TreeGrafter"/>
</dbReference>
<feature type="region of interest" description="Disordered" evidence="1">
    <location>
        <begin position="281"/>
        <end position="306"/>
    </location>
</feature>
<dbReference type="AlphaFoldDB" id="A0A5A9NHT8"/>
<dbReference type="GO" id="GO:0017124">
    <property type="term" value="F:SH3 domain binding"/>
    <property type="evidence" value="ECO:0007669"/>
    <property type="project" value="TreeGrafter"/>
</dbReference>
<feature type="domain" description="C2H2-type" evidence="2">
    <location>
        <begin position="148"/>
        <end position="172"/>
    </location>
</feature>
<evidence type="ECO:0000313" key="4">
    <source>
        <dbReference type="Proteomes" id="UP000324632"/>
    </source>
</evidence>